<comment type="caution">
    <text evidence="2">The sequence shown here is derived from an EMBL/GenBank/DDBJ whole genome shotgun (WGS) entry which is preliminary data.</text>
</comment>
<organism evidence="2 3">
    <name type="scientific">Rhynchophorus ferrugineus</name>
    <name type="common">Red palm weevil</name>
    <name type="synonym">Curculio ferrugineus</name>
    <dbReference type="NCBI Taxonomy" id="354439"/>
    <lineage>
        <taxon>Eukaryota</taxon>
        <taxon>Metazoa</taxon>
        <taxon>Ecdysozoa</taxon>
        <taxon>Arthropoda</taxon>
        <taxon>Hexapoda</taxon>
        <taxon>Insecta</taxon>
        <taxon>Pterygota</taxon>
        <taxon>Neoptera</taxon>
        <taxon>Endopterygota</taxon>
        <taxon>Coleoptera</taxon>
        <taxon>Polyphaga</taxon>
        <taxon>Cucujiformia</taxon>
        <taxon>Curculionidae</taxon>
        <taxon>Dryophthorinae</taxon>
        <taxon>Rhynchophorus</taxon>
    </lineage>
</organism>
<sequence>MSKYSNVNTDPVESRKQCEFSSTISRLVRNAVAAAGGAPGDSAASGASSSPSRSISGSQFGAGTLPDSGQMGHGKPDDFQ</sequence>
<accession>A0A834ICD1</accession>
<feature type="compositionally biased region" description="Low complexity" evidence="1">
    <location>
        <begin position="35"/>
        <end position="58"/>
    </location>
</feature>
<reference evidence="2" key="1">
    <citation type="submission" date="2020-08" db="EMBL/GenBank/DDBJ databases">
        <title>Genome sequencing and assembly of the red palm weevil Rhynchophorus ferrugineus.</title>
        <authorList>
            <person name="Dias G.B."/>
            <person name="Bergman C.M."/>
            <person name="Manee M."/>
        </authorList>
    </citation>
    <scope>NUCLEOTIDE SEQUENCE</scope>
    <source>
        <strain evidence="2">AA-2017</strain>
        <tissue evidence="2">Whole larva</tissue>
    </source>
</reference>
<evidence type="ECO:0000256" key="1">
    <source>
        <dbReference type="SAM" id="MobiDB-lite"/>
    </source>
</evidence>
<feature type="region of interest" description="Disordered" evidence="1">
    <location>
        <begin position="35"/>
        <end position="80"/>
    </location>
</feature>
<name>A0A834ICD1_RHYFE</name>
<keyword evidence="3" id="KW-1185">Reference proteome</keyword>
<dbReference type="Proteomes" id="UP000625711">
    <property type="component" value="Unassembled WGS sequence"/>
</dbReference>
<evidence type="ECO:0000313" key="2">
    <source>
        <dbReference type="EMBL" id="KAF7276427.1"/>
    </source>
</evidence>
<protein>
    <submittedName>
        <fullName evidence="2">Uncharacterized protein</fullName>
    </submittedName>
</protein>
<dbReference type="EMBL" id="JAACXV010006819">
    <property type="protein sequence ID" value="KAF7276427.1"/>
    <property type="molecule type" value="Genomic_DNA"/>
</dbReference>
<proteinExistence type="predicted"/>
<gene>
    <name evidence="2" type="ORF">GWI33_010333</name>
</gene>
<evidence type="ECO:0000313" key="3">
    <source>
        <dbReference type="Proteomes" id="UP000625711"/>
    </source>
</evidence>
<dbReference type="AlphaFoldDB" id="A0A834ICD1"/>